<reference evidence="1" key="2">
    <citation type="journal article" date="2022" name="New Phytol.">
        <title>Evolutionary transition to the ectomycorrhizal habit in the genomes of a hyperdiverse lineage of mushroom-forming fungi.</title>
        <authorList>
            <person name="Looney B."/>
            <person name="Miyauchi S."/>
            <person name="Morin E."/>
            <person name="Drula E."/>
            <person name="Courty P.E."/>
            <person name="Kohler A."/>
            <person name="Kuo A."/>
            <person name="LaButti K."/>
            <person name="Pangilinan J."/>
            <person name="Lipzen A."/>
            <person name="Riley R."/>
            <person name="Andreopoulos W."/>
            <person name="He G."/>
            <person name="Johnson J."/>
            <person name="Nolan M."/>
            <person name="Tritt A."/>
            <person name="Barry K.W."/>
            <person name="Grigoriev I.V."/>
            <person name="Nagy L.G."/>
            <person name="Hibbett D."/>
            <person name="Henrissat B."/>
            <person name="Matheny P.B."/>
            <person name="Labbe J."/>
            <person name="Martin F.M."/>
        </authorList>
    </citation>
    <scope>NUCLEOTIDE SEQUENCE</scope>
    <source>
        <strain evidence="1">HHB10654</strain>
    </source>
</reference>
<evidence type="ECO:0000313" key="2">
    <source>
        <dbReference type="Proteomes" id="UP000814140"/>
    </source>
</evidence>
<keyword evidence="2" id="KW-1185">Reference proteome</keyword>
<name>A0ACB8SNV7_9AGAM</name>
<comment type="caution">
    <text evidence="1">The sequence shown here is derived from an EMBL/GenBank/DDBJ whole genome shotgun (WGS) entry which is preliminary data.</text>
</comment>
<sequence length="1160" mass="126040">MDSPEIYVANISRASHIYARYPSPPKSDLRAISAAFPLAVDLRTDKIHDVISKDRRTTRRNESRLCSETALDSVPPPSHTSVTFTNTTTTAALQLQLLASWSVMIPSSLPLRRLFASCCPRAMRIFEKRDTVRLEMVGAAYSRVIMVSMTSSIDTDQSVHRTGFINNITQTRSMPVGKHIYRKAELTRTTSINHIDRRHRENSTDDMYEGSSPTITRSRKCAAAAALKQFHSRESGSMTLIAVCVPWVVYSTPTRDVPRRRAPIAETQAPVTMGIEAEGLWFLNTREKPIYGAAAEVAAGLVFAKCPPCVDFANISRISGGYPTYPPYIRRLIFGLISRQIRTNATDSRRSGCERTYSRLSAYVYEQLSVFWPAVGTCMSSRSKIARNIRATWSDTQASLDQFRFLLAGCRYMYALPSRQRIRGTNDRTVFDPEAAIQGSLNKEEEPDADVGRADLNFNSRLAVPTQDKGVTRLCFSLASLELHLTVPELLDDTKAAVGPLSLRELAPLSWSLDPPRSQSPQPGSSSPSRSLPMGHHHRLFELPFTLLPHWSSRGHILGCKPIGVELHLSAYTPTTMDDQSASVAYRPTKRVTRQSPSTGSPAGIRTLATREGGKVTDGEVLQANAALDIGPIGGSPRAREQASRGEPSIPRLRLPQLGRVPVPTEEVSGSQPKNAAVAKEDENGLDVFYTWNPDSRPERWTHRDVAVVTDVPTLVQVSVQSRVRDTNSSPLQLNIQQADAPTAPAFEVIESDSPVMGRKNPELGSEHLSGTSVTPQTPPRDSYRSYLPEINMSPIISESPLAMNAIISALSMETNIATASTSLPVPAAPISTPPKCVNGITSPYLSSPLAHVTLQNATVPPSSSQRAPLTYVSYNSMPYAQGASRASVPPPEPVRPRQRPSPQMLSPRPVSDTTLVSPRLSGSMQQTAKFSAAPPACSTAPLMRSSSLRAGLGIKSLFHRTERFSTSTSNPLSIAMSPMGPEEVARRKRTELLKCMIGGPIPIGLGVEGIGLGVSIASVGDLTMIGSGRGRGGEYAAWVQEAEQGRIEQEPALEEDEVARSKCKLGAPSVAGRRTATSLWASVRGLLPSYAAPLRGMDVIVDVVKGEGKAGGVMRGGGQWPLWLVLGDDAIRDVKKRLTRVAEALDTWQEVGSGLSSET</sequence>
<dbReference type="Proteomes" id="UP000814140">
    <property type="component" value="Unassembled WGS sequence"/>
</dbReference>
<reference evidence="1" key="1">
    <citation type="submission" date="2021-03" db="EMBL/GenBank/DDBJ databases">
        <authorList>
            <consortium name="DOE Joint Genome Institute"/>
            <person name="Ahrendt S."/>
            <person name="Looney B.P."/>
            <person name="Miyauchi S."/>
            <person name="Morin E."/>
            <person name="Drula E."/>
            <person name="Courty P.E."/>
            <person name="Chicoki N."/>
            <person name="Fauchery L."/>
            <person name="Kohler A."/>
            <person name="Kuo A."/>
            <person name="Labutti K."/>
            <person name="Pangilinan J."/>
            <person name="Lipzen A."/>
            <person name="Riley R."/>
            <person name="Andreopoulos W."/>
            <person name="He G."/>
            <person name="Johnson J."/>
            <person name="Barry K.W."/>
            <person name="Grigoriev I.V."/>
            <person name="Nagy L."/>
            <person name="Hibbett D."/>
            <person name="Henrissat B."/>
            <person name="Matheny P.B."/>
            <person name="Labbe J."/>
            <person name="Martin F."/>
        </authorList>
    </citation>
    <scope>NUCLEOTIDE SEQUENCE</scope>
    <source>
        <strain evidence="1">HHB10654</strain>
    </source>
</reference>
<protein>
    <submittedName>
        <fullName evidence="1">Uncharacterized protein</fullName>
    </submittedName>
</protein>
<accession>A0ACB8SNV7</accession>
<organism evidence="1 2">
    <name type="scientific">Artomyces pyxidatus</name>
    <dbReference type="NCBI Taxonomy" id="48021"/>
    <lineage>
        <taxon>Eukaryota</taxon>
        <taxon>Fungi</taxon>
        <taxon>Dikarya</taxon>
        <taxon>Basidiomycota</taxon>
        <taxon>Agaricomycotina</taxon>
        <taxon>Agaricomycetes</taxon>
        <taxon>Russulales</taxon>
        <taxon>Auriscalpiaceae</taxon>
        <taxon>Artomyces</taxon>
    </lineage>
</organism>
<dbReference type="EMBL" id="MU277241">
    <property type="protein sequence ID" value="KAI0057937.1"/>
    <property type="molecule type" value="Genomic_DNA"/>
</dbReference>
<gene>
    <name evidence="1" type="ORF">BV25DRAFT_1841365</name>
</gene>
<proteinExistence type="predicted"/>
<evidence type="ECO:0000313" key="1">
    <source>
        <dbReference type="EMBL" id="KAI0057937.1"/>
    </source>
</evidence>